<protein>
    <submittedName>
        <fullName evidence="1">Uncharacterized protein</fullName>
    </submittedName>
</protein>
<proteinExistence type="predicted"/>
<reference evidence="1 2" key="1">
    <citation type="submission" date="2024-09" db="EMBL/GenBank/DDBJ databases">
        <title>Rethinking Asexuality: The Enigmatic Case of Functional Sexual Genes in Lepraria (Stereocaulaceae).</title>
        <authorList>
            <person name="Doellman M."/>
            <person name="Sun Y."/>
            <person name="Barcenas-Pena A."/>
            <person name="Lumbsch H.T."/>
            <person name="Grewe F."/>
        </authorList>
    </citation>
    <scope>NUCLEOTIDE SEQUENCE [LARGE SCALE GENOMIC DNA]</scope>
    <source>
        <strain evidence="1 2">Grewe 0041</strain>
    </source>
</reference>
<dbReference type="Proteomes" id="UP001590951">
    <property type="component" value="Unassembled WGS sequence"/>
</dbReference>
<accession>A0ABR4AXW0</accession>
<gene>
    <name evidence="1" type="ORF">ABVK25_010191</name>
</gene>
<comment type="caution">
    <text evidence="1">The sequence shown here is derived from an EMBL/GenBank/DDBJ whole genome shotgun (WGS) entry which is preliminary data.</text>
</comment>
<dbReference type="EMBL" id="JBHFEH010000062">
    <property type="protein sequence ID" value="KAL2049504.1"/>
    <property type="molecule type" value="Genomic_DNA"/>
</dbReference>
<sequence>MTINCVLASTAVNLKLSCRTLYQCGPALPIVFYLARKDPDLRFDLSCISQRKFKKHKGQLACSGCRTFHHPSVFPPEQLQNEDWQRRCDASRRYLRITPDSRMSYQELISNLPRLPRPPIACLSFASYRLKTFIRKHQSAGPSQSHPYTEHPRVMLQRNKADLFLRVVWAIYLDPLPGSTAPIEALVQQLSKCPVNLCCHIRSDDRYVAEESRKLQSTFRSSDWGDKLDCPNCGMEIKFLWRRDFFDRQESPRGIGIVNMYLKRRLGRSAGYFATDPQWISQSEL</sequence>
<evidence type="ECO:0000313" key="2">
    <source>
        <dbReference type="Proteomes" id="UP001590951"/>
    </source>
</evidence>
<keyword evidence="2" id="KW-1185">Reference proteome</keyword>
<organism evidence="1 2">
    <name type="scientific">Lepraria finkii</name>
    <dbReference type="NCBI Taxonomy" id="1340010"/>
    <lineage>
        <taxon>Eukaryota</taxon>
        <taxon>Fungi</taxon>
        <taxon>Dikarya</taxon>
        <taxon>Ascomycota</taxon>
        <taxon>Pezizomycotina</taxon>
        <taxon>Lecanoromycetes</taxon>
        <taxon>OSLEUM clade</taxon>
        <taxon>Lecanoromycetidae</taxon>
        <taxon>Lecanorales</taxon>
        <taxon>Lecanorineae</taxon>
        <taxon>Stereocaulaceae</taxon>
        <taxon>Lepraria</taxon>
    </lineage>
</organism>
<name>A0ABR4AXW0_9LECA</name>
<evidence type="ECO:0000313" key="1">
    <source>
        <dbReference type="EMBL" id="KAL2049504.1"/>
    </source>
</evidence>